<dbReference type="InterPro" id="IPR006043">
    <property type="entry name" value="NCS2"/>
</dbReference>
<feature type="transmembrane region" description="Helical" evidence="7">
    <location>
        <begin position="36"/>
        <end position="56"/>
    </location>
</feature>
<feature type="transmembrane region" description="Helical" evidence="7">
    <location>
        <begin position="228"/>
        <end position="249"/>
    </location>
</feature>
<evidence type="ECO:0000256" key="6">
    <source>
        <dbReference type="ARBA" id="ARBA00023136"/>
    </source>
</evidence>
<keyword evidence="4 7" id="KW-0812">Transmembrane</keyword>
<feature type="transmembrane region" description="Helical" evidence="7">
    <location>
        <begin position="95"/>
        <end position="113"/>
    </location>
</feature>
<comment type="caution">
    <text evidence="8">The sequence shown here is derived from an EMBL/GenBank/DDBJ whole genome shotgun (WGS) entry which is preliminary data.</text>
</comment>
<dbReference type="EMBL" id="PGUV01000001">
    <property type="protein sequence ID" value="PLS10048.1"/>
    <property type="molecule type" value="Genomic_DNA"/>
</dbReference>
<feature type="transmembrane region" description="Helical" evidence="7">
    <location>
        <begin position="68"/>
        <end position="89"/>
    </location>
</feature>
<keyword evidence="3" id="KW-0813">Transport</keyword>
<feature type="transmembrane region" description="Helical" evidence="7">
    <location>
        <begin position="188"/>
        <end position="208"/>
    </location>
</feature>
<gene>
    <name evidence="8" type="ORF">CUU63_01725</name>
</gene>
<evidence type="ECO:0000256" key="4">
    <source>
        <dbReference type="ARBA" id="ARBA00022692"/>
    </source>
</evidence>
<feature type="transmembrane region" description="Helical" evidence="7">
    <location>
        <begin position="401"/>
        <end position="419"/>
    </location>
</feature>
<dbReference type="PROSITE" id="PS01116">
    <property type="entry name" value="XANTH_URACIL_PERMASE"/>
    <property type="match status" value="1"/>
</dbReference>
<feature type="transmembrane region" description="Helical" evidence="7">
    <location>
        <begin position="371"/>
        <end position="389"/>
    </location>
</feature>
<keyword evidence="5 7" id="KW-1133">Transmembrane helix</keyword>
<dbReference type="PANTHER" id="PTHR42810:SF1">
    <property type="entry name" value="PURINE PERMEASE YWDJ-RELATED"/>
    <property type="match status" value="1"/>
</dbReference>
<feature type="transmembrane region" description="Helical" evidence="7">
    <location>
        <begin position="159"/>
        <end position="176"/>
    </location>
</feature>
<evidence type="ECO:0000313" key="9">
    <source>
        <dbReference type="Proteomes" id="UP000234803"/>
    </source>
</evidence>
<sequence>MKLVLGALQWTAFMIAAAIVVPVAVAQSFHLDHSDSARLIQSTFFVLGIAAVIQCLKGHRLPINESPAGLWWGVYTIYGGLTGTVFATYGETLRGLQGALLVSAVCFFLLSVFKVIDRLAALFTPVVTGVYLLLLVMQLSQPIIKGLLGIGYLKDSVDGLVFVLALVVVAAAFIMSNSHIVFLKQYSILLALFGGWVLFAAAGVAKPIEMPDRLFQLPSLFPFGAPLFNSGLAITSVFITILLIVNMLASMKVVDIAVKKFGKQTDGKRYERPAGFAAAFSHLLSGLSGAIAPVPISGAAGFIETTKMPSKKPFVLGSMLVVFISVIPFFMNAFASLPSPVGFAVNFVVFSAMVGLAFTEFDSYEKSELKRVRAVIGISLLTGVGIMFVPESALKDMHPVFISLLSNGLVLGTLAAIAMDQFQLWRRRKSDNLVSSENKH</sequence>
<evidence type="ECO:0000256" key="3">
    <source>
        <dbReference type="ARBA" id="ARBA00022448"/>
    </source>
</evidence>
<dbReference type="AlphaFoldDB" id="A0A9Q6ACQ1"/>
<protein>
    <submittedName>
        <fullName evidence="8">Purine permease</fullName>
    </submittedName>
</protein>
<name>A0A9Q6ACQ1_9BACI</name>
<evidence type="ECO:0000256" key="2">
    <source>
        <dbReference type="ARBA" id="ARBA00008821"/>
    </source>
</evidence>
<evidence type="ECO:0000313" key="8">
    <source>
        <dbReference type="EMBL" id="PLS10048.1"/>
    </source>
</evidence>
<dbReference type="NCBIfam" id="NF037981">
    <property type="entry name" value="NCS2_1"/>
    <property type="match status" value="1"/>
</dbReference>
<proteinExistence type="inferred from homology"/>
<feature type="transmembrane region" description="Helical" evidence="7">
    <location>
        <begin position="120"/>
        <end position="139"/>
    </location>
</feature>
<comment type="subcellular location">
    <subcellularLocation>
        <location evidence="1">Membrane</location>
        <topology evidence="1">Multi-pass membrane protein</topology>
    </subcellularLocation>
</comment>
<dbReference type="RefSeq" id="WP_101859779.1">
    <property type="nucleotide sequence ID" value="NZ_CP061284.1"/>
</dbReference>
<evidence type="ECO:0000256" key="1">
    <source>
        <dbReference type="ARBA" id="ARBA00004141"/>
    </source>
</evidence>
<evidence type="ECO:0000256" key="7">
    <source>
        <dbReference type="SAM" id="Phobius"/>
    </source>
</evidence>
<dbReference type="Pfam" id="PF00860">
    <property type="entry name" value="Xan_ur_permease"/>
    <property type="match status" value="1"/>
</dbReference>
<dbReference type="GO" id="GO:0005886">
    <property type="term" value="C:plasma membrane"/>
    <property type="evidence" value="ECO:0007669"/>
    <property type="project" value="TreeGrafter"/>
</dbReference>
<feature type="transmembrane region" description="Helical" evidence="7">
    <location>
        <begin position="341"/>
        <end position="359"/>
    </location>
</feature>
<evidence type="ECO:0000256" key="5">
    <source>
        <dbReference type="ARBA" id="ARBA00022989"/>
    </source>
</evidence>
<dbReference type="GO" id="GO:0042907">
    <property type="term" value="F:xanthine transmembrane transporter activity"/>
    <property type="evidence" value="ECO:0007669"/>
    <property type="project" value="TreeGrafter"/>
</dbReference>
<comment type="similarity">
    <text evidence="2">Belongs to the nucleobase:cation symporter-2 (NCS2) (TC 2.A.40) family.</text>
</comment>
<accession>A0A9Q6ACQ1</accession>
<organism evidence="8 9">
    <name type="scientific">Bacillus halotolerans</name>
    <dbReference type="NCBI Taxonomy" id="260554"/>
    <lineage>
        <taxon>Bacteria</taxon>
        <taxon>Bacillati</taxon>
        <taxon>Bacillota</taxon>
        <taxon>Bacilli</taxon>
        <taxon>Bacillales</taxon>
        <taxon>Bacillaceae</taxon>
        <taxon>Bacillus</taxon>
    </lineage>
</organism>
<dbReference type="PANTHER" id="PTHR42810">
    <property type="entry name" value="PURINE PERMEASE C1399.01C-RELATED"/>
    <property type="match status" value="1"/>
</dbReference>
<dbReference type="Proteomes" id="UP000234803">
    <property type="component" value="Unassembled WGS sequence"/>
</dbReference>
<keyword evidence="6 7" id="KW-0472">Membrane</keyword>
<reference evidence="8 9" key="1">
    <citation type="submission" date="2017-12" db="EMBL/GenBank/DDBJ databases">
        <title>Comparative Functional Genomics of Dry Heat Resistant strains isolated from the Viking Spacecraft.</title>
        <authorList>
            <person name="Seuylemezian A."/>
            <person name="Cooper K."/>
            <person name="Vaishampayan P."/>
        </authorList>
    </citation>
    <scope>NUCLEOTIDE SEQUENCE [LARGE SCALE GENOMIC DNA]</scope>
    <source>
        <strain evidence="8 9">V48-19</strain>
    </source>
</reference>
<feature type="transmembrane region" description="Helical" evidence="7">
    <location>
        <begin position="314"/>
        <end position="335"/>
    </location>
</feature>
<dbReference type="InterPro" id="IPR006042">
    <property type="entry name" value="Xan_ur_permease"/>
</dbReference>